<reference evidence="2" key="1">
    <citation type="submission" date="2020-05" db="EMBL/GenBank/DDBJ databases">
        <authorList>
            <person name="Chiriac C."/>
            <person name="Salcher M."/>
            <person name="Ghai R."/>
            <person name="Kavagutti S V."/>
        </authorList>
    </citation>
    <scope>NUCLEOTIDE SEQUENCE</scope>
</reference>
<feature type="compositionally biased region" description="Polar residues" evidence="1">
    <location>
        <begin position="445"/>
        <end position="456"/>
    </location>
</feature>
<evidence type="ECO:0000313" key="2">
    <source>
        <dbReference type="EMBL" id="CAB4546043.1"/>
    </source>
</evidence>
<dbReference type="EMBL" id="CAEZSV010000010">
    <property type="protein sequence ID" value="CAB4546043.1"/>
    <property type="molecule type" value="Genomic_DNA"/>
</dbReference>
<organism evidence="2">
    <name type="scientific">freshwater metagenome</name>
    <dbReference type="NCBI Taxonomy" id="449393"/>
    <lineage>
        <taxon>unclassified sequences</taxon>
        <taxon>metagenomes</taxon>
        <taxon>ecological metagenomes</taxon>
    </lineage>
</organism>
<proteinExistence type="predicted"/>
<dbReference type="AlphaFoldDB" id="A0A6J6C682"/>
<sequence length="844" mass="84653">MKRLRSLATFIAALAITTLGLVAPTALPASAITCQAGFVPNESGTACIAPVVAPVVTPPATTAPQTAGTGTFNCNGAQIPVGSYCPPATPINTQTQNPGITCPAGSFYDQGIQGCKSNTTAGATGGTVGGLNCMNGMVPNPQGTACIAPVVGTTNSQGSLDCTVPANQGLAACGGMITMPNTGNTIGGATIDCKSTAYANTPACTSGQTVSSGSTMMNCKGGVYTVEQCNNAAFIGGGTTNATGCMNGMIRDANGSCIAPVVSNTGQIDCSAAANKVTTACGGTIAVQTPNVGNTANNWINCGAGFFFDEGTKACKSTGAAGGVVNQVATIKCKDGSVRVTAIECDNVGGGSAGVAITCPSNQVPSPSGTYCIYPGTGGTNANAGTYRAECAANPPPASCLGQAVNTFEGNATMAKTANFTAYDASSVQIRNGVALDQNGQAIGQLARSSSGQSFSVAAPPPPAAAPSSGGKRPAPAPKKKASTAPVILLNVTDANGEEIKDSSGKALTTAPVVKQGNFVFSDRNGKPVMATPTLDQSGKPVEHQGKVLFTKLITIAGQEALTDADGNAIMAVPLLDENGKPLVAKNGEVLYAPPLTNALGETIINQKTNQPVLASPMADADGNAALGANKKPFMGQPILNSDNQVLTVAGQPVYTGAAGMPVTTSKLQQIKSAQGQDLQFAFGGTLVDEGGNTVLGPDGRPTILSVSATPLMANGLPLVDKNGKACRINNKGQVTDSSGRLILGTDGKPMALGKWETFEPVKVGATKTTVKDPTGKTAVLGLNAQLFDSKGNPIVSATGAPIYFDGRTRSLIDNKGKVVRVDNTGKVPGKVATLAFQTVTFAA</sequence>
<gene>
    <name evidence="2" type="ORF">UFOPK1506_00113</name>
</gene>
<feature type="region of interest" description="Disordered" evidence="1">
    <location>
        <begin position="445"/>
        <end position="483"/>
    </location>
</feature>
<protein>
    <submittedName>
        <fullName evidence="2">Unannotated protein</fullName>
    </submittedName>
</protein>
<accession>A0A6J6C682</accession>
<evidence type="ECO:0000256" key="1">
    <source>
        <dbReference type="SAM" id="MobiDB-lite"/>
    </source>
</evidence>
<name>A0A6J6C682_9ZZZZ</name>